<dbReference type="RefSeq" id="XP_002423130.1">
    <property type="nucleotide sequence ID" value="XM_002423085.1"/>
</dbReference>
<reference evidence="6" key="2">
    <citation type="submission" date="2007-04" db="EMBL/GenBank/DDBJ databases">
        <title>The genome of the human body louse.</title>
        <authorList>
            <consortium name="The Human Body Louse Genome Consortium"/>
            <person name="Kirkness E."/>
            <person name="Walenz B."/>
            <person name="Hass B."/>
            <person name="Bruggner R."/>
            <person name="Strausberg R."/>
        </authorList>
    </citation>
    <scope>NUCLEOTIDE SEQUENCE</scope>
    <source>
        <strain evidence="6">USDA</strain>
    </source>
</reference>
<dbReference type="eggNOG" id="KOG1256">
    <property type="taxonomic scope" value="Eukaryota"/>
</dbReference>
<dbReference type="InterPro" id="IPR042099">
    <property type="entry name" value="ANL_N_sf"/>
</dbReference>
<protein>
    <recommendedName>
        <fullName evidence="4">long-chain-fatty-acid--CoA ligase</fullName>
        <ecNumber evidence="4">6.2.1.3</ecNumber>
    </recommendedName>
</protein>
<dbReference type="Pfam" id="PF00501">
    <property type="entry name" value="AMP-binding"/>
    <property type="match status" value="1"/>
</dbReference>
<dbReference type="InParanoid" id="E0VAI6"/>
<dbReference type="Gene3D" id="3.40.50.12780">
    <property type="entry name" value="N-terminal domain of ligase-like"/>
    <property type="match status" value="1"/>
</dbReference>
<feature type="domain" description="AMP-dependent synthetase/ligase" evidence="5">
    <location>
        <begin position="52"/>
        <end position="466"/>
    </location>
</feature>
<dbReference type="PANTHER" id="PTHR43272">
    <property type="entry name" value="LONG-CHAIN-FATTY-ACID--COA LIGASE"/>
    <property type="match status" value="1"/>
</dbReference>
<dbReference type="Proteomes" id="UP000009046">
    <property type="component" value="Unassembled WGS sequence"/>
</dbReference>
<evidence type="ECO:0000313" key="7">
    <source>
        <dbReference type="EnsemblMetazoa" id="PHUM039170-PA"/>
    </source>
</evidence>
<dbReference type="VEuPathDB" id="VectorBase:PHUM039170"/>
<proteinExistence type="predicted"/>
<keyword evidence="3" id="KW-0443">Lipid metabolism</keyword>
<dbReference type="GO" id="GO:0005783">
    <property type="term" value="C:endoplasmic reticulum"/>
    <property type="evidence" value="ECO:0007669"/>
    <property type="project" value="TreeGrafter"/>
</dbReference>
<dbReference type="GO" id="GO:0016020">
    <property type="term" value="C:membrane"/>
    <property type="evidence" value="ECO:0007669"/>
    <property type="project" value="TreeGrafter"/>
</dbReference>
<keyword evidence="8" id="KW-1185">Reference proteome</keyword>
<evidence type="ECO:0000256" key="2">
    <source>
        <dbReference type="ARBA" id="ARBA00022832"/>
    </source>
</evidence>
<dbReference type="FunCoup" id="E0VAI6">
    <property type="interactions" value="59"/>
</dbReference>
<evidence type="ECO:0000313" key="6">
    <source>
        <dbReference type="EMBL" id="EEB10392.1"/>
    </source>
</evidence>
<sequence>MNSGLEDADLILPSDKYVSSKMDSPVKIREGIDRISSTSPLSVPTLLRKASSVAPKHPALAFKRHPKERSFCFISFEEYYRLAKVAAKGFLKLGLERHHSVALIGFNAPEWVIAYLGSILAGGVGCGIYSTNSAEATLYCLQAASVDIAVVDNNIQAQKILQYKHRLPNLKAIIQYFGRPLVQNVLSWREFIKIGEAQSSEKLHEVRKTIAVNECCTIIFTSGTTGNPKGVMLSHDNLIWNAYSVAINQDLISTEKIISYLPLSHVAALMVDVYCPLMVRATVYFAETDALKGGLVRTLLEVRPTRFLGVPRVWEKVSDKIKLAGAESNFIKRRIVAWAKNQGIQRNLDLINGIDSPNLKYLLAKSLIFKKIKSRLGFDACTTFWSGAAPLSEGVKLYLTSLDIVILEVYGMSESSGPHTVNTNVAFKLDSVGKTLPGTMTKIYNPDSNGEGEILLNGRNIFMGYLNDLKQTEEVVDPDGWLHTGDIGKFDDQGFLYITGRKKELLITAGGENIYPAVIEQNVKAQLPFLGHVVLICDKKKFLSILITFSSEEDVDTGEPLDQLSELTIKWLKDLNLTYTKNSEILTSGPHSKILESIQRGIDEANKKAISNAQKIQKFRILPRDFSTITGELGPTLKLKRNFINEKYKDVIDKIYDT</sequence>
<name>E0VAI6_PEDHC</name>
<dbReference type="CTD" id="8232443"/>
<dbReference type="PROSITE" id="PS00455">
    <property type="entry name" value="AMP_BINDING"/>
    <property type="match status" value="1"/>
</dbReference>
<evidence type="ECO:0000259" key="5">
    <source>
        <dbReference type="Pfam" id="PF00501"/>
    </source>
</evidence>
<dbReference type="InterPro" id="IPR020845">
    <property type="entry name" value="AMP-binding_CS"/>
</dbReference>
<dbReference type="PANTHER" id="PTHR43272:SF32">
    <property type="entry name" value="AMP-DEPENDENT SYNTHETASE_LIGASE DOMAIN-CONTAINING PROTEIN"/>
    <property type="match status" value="1"/>
</dbReference>
<keyword evidence="1 6" id="KW-0436">Ligase</keyword>
<evidence type="ECO:0000256" key="3">
    <source>
        <dbReference type="ARBA" id="ARBA00023098"/>
    </source>
</evidence>
<dbReference type="OrthoDB" id="3633556at2759"/>
<dbReference type="HOGENOM" id="CLU_000022_45_5_1"/>
<evidence type="ECO:0000256" key="4">
    <source>
        <dbReference type="ARBA" id="ARBA00026121"/>
    </source>
</evidence>
<dbReference type="GeneID" id="8232443"/>
<dbReference type="AlphaFoldDB" id="E0VAI6"/>
<dbReference type="SUPFAM" id="SSF56801">
    <property type="entry name" value="Acetyl-CoA synthetase-like"/>
    <property type="match status" value="1"/>
</dbReference>
<organism>
    <name type="scientific">Pediculus humanus subsp. corporis</name>
    <name type="common">Body louse</name>
    <dbReference type="NCBI Taxonomy" id="121224"/>
    <lineage>
        <taxon>Eukaryota</taxon>
        <taxon>Metazoa</taxon>
        <taxon>Ecdysozoa</taxon>
        <taxon>Arthropoda</taxon>
        <taxon>Hexapoda</taxon>
        <taxon>Insecta</taxon>
        <taxon>Pterygota</taxon>
        <taxon>Neoptera</taxon>
        <taxon>Paraneoptera</taxon>
        <taxon>Psocodea</taxon>
        <taxon>Troctomorpha</taxon>
        <taxon>Phthiraptera</taxon>
        <taxon>Anoplura</taxon>
        <taxon>Pediculidae</taxon>
        <taxon>Pediculus</taxon>
    </lineage>
</organism>
<dbReference type="EMBL" id="DS235006">
    <property type="protein sequence ID" value="EEB10392.1"/>
    <property type="molecule type" value="Genomic_DNA"/>
</dbReference>
<dbReference type="InterPro" id="IPR000873">
    <property type="entry name" value="AMP-dep_synth/lig_dom"/>
</dbReference>
<evidence type="ECO:0000256" key="1">
    <source>
        <dbReference type="ARBA" id="ARBA00022598"/>
    </source>
</evidence>
<dbReference type="GO" id="GO:0004467">
    <property type="term" value="F:long-chain fatty acid-CoA ligase activity"/>
    <property type="evidence" value="ECO:0007669"/>
    <property type="project" value="UniProtKB-EC"/>
</dbReference>
<dbReference type="EMBL" id="AAZO01000458">
    <property type="status" value="NOT_ANNOTATED_CDS"/>
    <property type="molecule type" value="Genomic_DNA"/>
</dbReference>
<keyword evidence="2" id="KW-0276">Fatty acid metabolism</keyword>
<dbReference type="OMA" id="FNRPGPN"/>
<accession>E0VAI6</accession>
<dbReference type="EnsemblMetazoa" id="PHUM039170-RA">
    <property type="protein sequence ID" value="PHUM039170-PA"/>
    <property type="gene ID" value="PHUM039170"/>
</dbReference>
<dbReference type="STRING" id="121224.E0VAI6"/>
<gene>
    <name evidence="7" type="primary">8232443</name>
    <name evidence="6" type="ORF">Phum_PHUM039170</name>
</gene>
<dbReference type="EC" id="6.2.1.3" evidence="4"/>
<evidence type="ECO:0000313" key="8">
    <source>
        <dbReference type="Proteomes" id="UP000009046"/>
    </source>
</evidence>
<reference evidence="7" key="3">
    <citation type="submission" date="2020-05" db="UniProtKB">
        <authorList>
            <consortium name="EnsemblMetazoa"/>
        </authorList>
    </citation>
    <scope>IDENTIFICATION</scope>
    <source>
        <strain evidence="7">USDA</strain>
    </source>
</reference>
<dbReference type="KEGG" id="phu:Phum_PHUM039170"/>
<reference evidence="6" key="1">
    <citation type="submission" date="2007-04" db="EMBL/GenBank/DDBJ databases">
        <title>Annotation of Pediculus humanus corporis strain USDA.</title>
        <authorList>
            <person name="Kirkness E."/>
            <person name="Hannick L."/>
            <person name="Hass B."/>
            <person name="Bruggner R."/>
            <person name="Lawson D."/>
            <person name="Bidwell S."/>
            <person name="Joardar V."/>
            <person name="Caler E."/>
            <person name="Walenz B."/>
            <person name="Inman J."/>
            <person name="Schobel S."/>
            <person name="Galinsky K."/>
            <person name="Amedeo P."/>
            <person name="Strausberg R."/>
        </authorList>
    </citation>
    <scope>NUCLEOTIDE SEQUENCE</scope>
    <source>
        <strain evidence="6">USDA</strain>
    </source>
</reference>